<evidence type="ECO:0000313" key="2">
    <source>
        <dbReference type="EMBL" id="CAD7234683.1"/>
    </source>
</evidence>
<organism evidence="2">
    <name type="scientific">Cyprideis torosa</name>
    <dbReference type="NCBI Taxonomy" id="163714"/>
    <lineage>
        <taxon>Eukaryota</taxon>
        <taxon>Metazoa</taxon>
        <taxon>Ecdysozoa</taxon>
        <taxon>Arthropoda</taxon>
        <taxon>Crustacea</taxon>
        <taxon>Oligostraca</taxon>
        <taxon>Ostracoda</taxon>
        <taxon>Podocopa</taxon>
        <taxon>Podocopida</taxon>
        <taxon>Cytherocopina</taxon>
        <taxon>Cytheroidea</taxon>
        <taxon>Cytherideidae</taxon>
        <taxon>Cyprideis</taxon>
    </lineage>
</organism>
<dbReference type="InterPro" id="IPR016024">
    <property type="entry name" value="ARM-type_fold"/>
</dbReference>
<accession>A0A7R8WTC5</accession>
<dbReference type="SUPFAM" id="SSF48371">
    <property type="entry name" value="ARM repeat"/>
    <property type="match status" value="1"/>
</dbReference>
<proteinExistence type="inferred from homology"/>
<dbReference type="GO" id="GO:0005634">
    <property type="term" value="C:nucleus"/>
    <property type="evidence" value="ECO:0007669"/>
    <property type="project" value="TreeGrafter"/>
</dbReference>
<sequence length="427" mass="47623">MSLIVTPVNAPSILKRSDSFNKVPSAKRVSFNLPERIEWTLNNRAKLIDSISKGNVSSQELSQWMIDCKNNVDQLTKEHQPLVRALVGSVWPCPDVDIIPTYMDFLANVVSQHGYLAADIFTTLVKQFAYAPGDLSPNDCNKSWAGEEDLFEIVNSLLDAVMSFSPEFSHNLFWDSLVKCFPYVLKDPNSQASYARHLLRLCRFYPEERTGLLDLLLKQMVALDLAVEGVRSRVRATSAGDVEMTAASEGPVITEKDAPRRGTAHVHFVILVLASFGQSALERVLDELWNQFGQPSLGSGIRRRTVGYLASLLCRGAFVPLQTIRSGLQELTEWAHAYMSQVDEEHSVGDIEFHGPFYAVCQAIFYIVSFSHADLTSGGPKALQFLQSLQFSRIINSSLNPLRHCHKREMRGRTEPPDAGVPKGQTP</sequence>
<dbReference type="OrthoDB" id="26970at2759"/>
<gene>
    <name evidence="2" type="ORF">CTOB1V02_LOCUS12499</name>
</gene>
<dbReference type="PANTHER" id="PTHR12790">
    <property type="entry name" value="TRANSCRIPTION INITIATION FACTOR IA RRN3"/>
    <property type="match status" value="1"/>
</dbReference>
<dbReference type="GO" id="GO:0006361">
    <property type="term" value="P:transcription initiation at RNA polymerase I promoter"/>
    <property type="evidence" value="ECO:0007669"/>
    <property type="project" value="InterPro"/>
</dbReference>
<dbReference type="AlphaFoldDB" id="A0A7R8WTC5"/>
<dbReference type="GO" id="GO:0001042">
    <property type="term" value="F:RNA polymerase I core binding"/>
    <property type="evidence" value="ECO:0007669"/>
    <property type="project" value="TreeGrafter"/>
</dbReference>
<dbReference type="InterPro" id="IPR007991">
    <property type="entry name" value="RNA_pol_I_trans_ini_fac_RRN3"/>
</dbReference>
<reference evidence="2" key="1">
    <citation type="submission" date="2020-11" db="EMBL/GenBank/DDBJ databases">
        <authorList>
            <person name="Tran Van P."/>
        </authorList>
    </citation>
    <scope>NUCLEOTIDE SEQUENCE</scope>
</reference>
<dbReference type="EMBL" id="OB669457">
    <property type="protein sequence ID" value="CAD7234683.1"/>
    <property type="molecule type" value="Genomic_DNA"/>
</dbReference>
<name>A0A7R8WTC5_9CRUS</name>
<comment type="similarity">
    <text evidence="1">Belongs to the RRN3 family.</text>
</comment>
<dbReference type="GO" id="GO:0001181">
    <property type="term" value="F:RNA polymerase I general transcription initiation factor activity"/>
    <property type="evidence" value="ECO:0007669"/>
    <property type="project" value="InterPro"/>
</dbReference>
<protein>
    <submittedName>
        <fullName evidence="2">Uncharacterized protein</fullName>
    </submittedName>
</protein>
<evidence type="ECO:0000256" key="1">
    <source>
        <dbReference type="ARBA" id="ARBA00010098"/>
    </source>
</evidence>
<dbReference type="PANTHER" id="PTHR12790:SF0">
    <property type="entry name" value="RNA POLYMERASE I-SPECIFIC TRANSCRIPTION INITIATION FACTOR RRN3-RELATED"/>
    <property type="match status" value="1"/>
</dbReference>
<dbReference type="Pfam" id="PF05327">
    <property type="entry name" value="RRN3"/>
    <property type="match status" value="2"/>
</dbReference>